<keyword evidence="2" id="KW-1185">Reference proteome</keyword>
<dbReference type="Proteomes" id="UP000715965">
    <property type="component" value="Unassembled WGS sequence"/>
</dbReference>
<evidence type="ECO:0000313" key="2">
    <source>
        <dbReference type="Proteomes" id="UP000715965"/>
    </source>
</evidence>
<organism evidence="1 2">
    <name type="scientific">Ramlibacter aquaticus</name>
    <dbReference type="NCBI Taxonomy" id="2780094"/>
    <lineage>
        <taxon>Bacteria</taxon>
        <taxon>Pseudomonadati</taxon>
        <taxon>Pseudomonadota</taxon>
        <taxon>Betaproteobacteria</taxon>
        <taxon>Burkholderiales</taxon>
        <taxon>Comamonadaceae</taxon>
        <taxon>Ramlibacter</taxon>
    </lineage>
</organism>
<evidence type="ECO:0000313" key="1">
    <source>
        <dbReference type="EMBL" id="MBE7942488.1"/>
    </source>
</evidence>
<dbReference type="EMBL" id="JADDOJ010000103">
    <property type="protein sequence ID" value="MBE7942488.1"/>
    <property type="molecule type" value="Genomic_DNA"/>
</dbReference>
<gene>
    <name evidence="1" type="ORF">IM725_18125</name>
</gene>
<name>A0ABR9SJD7_9BURK</name>
<accession>A0ABR9SJD7</accession>
<proteinExistence type="predicted"/>
<protein>
    <submittedName>
        <fullName evidence="1">Uncharacterized protein</fullName>
    </submittedName>
</protein>
<dbReference type="RefSeq" id="WP_193782040.1">
    <property type="nucleotide sequence ID" value="NZ_JADDOJ010000103.1"/>
</dbReference>
<comment type="caution">
    <text evidence="1">The sequence shown here is derived from an EMBL/GenBank/DDBJ whole genome shotgun (WGS) entry which is preliminary data.</text>
</comment>
<sequence length="69" mass="7811">MTIEEQIKQVQTRLQRATTHTALLQQGGGGGEQYLTSYFLVEALELQLARLRMHRRATSEPVLKSRSLA</sequence>
<reference evidence="1 2" key="1">
    <citation type="submission" date="2020-10" db="EMBL/GenBank/DDBJ databases">
        <title>Draft genome of Ramlibacter aquaticus LMG 30558.</title>
        <authorList>
            <person name="Props R."/>
        </authorList>
    </citation>
    <scope>NUCLEOTIDE SEQUENCE [LARGE SCALE GENOMIC DNA]</scope>
    <source>
        <strain evidence="1 2">LMG 30558</strain>
    </source>
</reference>